<reference evidence="3" key="1">
    <citation type="journal article" date="2019" name="Int. J. Syst. Evol. Microbiol.">
        <title>The Global Catalogue of Microorganisms (GCM) 10K type strain sequencing project: providing services to taxonomists for standard genome sequencing and annotation.</title>
        <authorList>
            <consortium name="The Broad Institute Genomics Platform"/>
            <consortium name="The Broad Institute Genome Sequencing Center for Infectious Disease"/>
            <person name="Wu L."/>
            <person name="Ma J."/>
        </authorList>
    </citation>
    <scope>NUCLEOTIDE SEQUENCE [LARGE SCALE GENOMIC DNA]</scope>
    <source>
        <strain evidence="3">KCTC 42875</strain>
    </source>
</reference>
<dbReference type="PANTHER" id="PTHR28008:SF1">
    <property type="entry name" value="DOMAIN PROTEIN, PUTATIVE (AFU_ORTHOLOGUE AFUA_3G10980)-RELATED"/>
    <property type="match status" value="1"/>
</dbReference>
<dbReference type="PANTHER" id="PTHR28008">
    <property type="entry name" value="DOMAIN PROTEIN, PUTATIVE (AFU_ORTHOLOGUE AFUA_3G10980)-RELATED"/>
    <property type="match status" value="1"/>
</dbReference>
<protein>
    <submittedName>
        <fullName evidence="2">VanZ family protein</fullName>
    </submittedName>
</protein>
<dbReference type="EMBL" id="JBHRXK010000004">
    <property type="protein sequence ID" value="MFC3551305.1"/>
    <property type="molecule type" value="Genomic_DNA"/>
</dbReference>
<keyword evidence="3" id="KW-1185">Reference proteome</keyword>
<evidence type="ECO:0000313" key="3">
    <source>
        <dbReference type="Proteomes" id="UP001595740"/>
    </source>
</evidence>
<feature type="transmembrane region" description="Helical" evidence="1">
    <location>
        <begin position="72"/>
        <end position="91"/>
    </location>
</feature>
<comment type="caution">
    <text evidence="2">The sequence shown here is derived from an EMBL/GenBank/DDBJ whole genome shotgun (WGS) entry which is preliminary data.</text>
</comment>
<feature type="transmembrane region" description="Helical" evidence="1">
    <location>
        <begin position="103"/>
        <end position="127"/>
    </location>
</feature>
<feature type="transmembrane region" description="Helical" evidence="1">
    <location>
        <begin position="50"/>
        <end position="65"/>
    </location>
</feature>
<proteinExistence type="predicted"/>
<sequence>MAPLLRDFRRPGLWLAVWLAMVGAVIATSLMSARDLPPAPFEGVDKVEHFLAYLLLSAYAVMLFARRRTQALAAVGLIALGVGLEVAQGALTASRQADSADALANTLGAFAGLCLAPTPLARGLLWLDGRRLS</sequence>
<dbReference type="Proteomes" id="UP001595740">
    <property type="component" value="Unassembled WGS sequence"/>
</dbReference>
<dbReference type="RefSeq" id="WP_386759075.1">
    <property type="nucleotide sequence ID" value="NZ_JBHRXK010000004.1"/>
</dbReference>
<keyword evidence="1" id="KW-0472">Membrane</keyword>
<name>A0ABV7RPL4_9GAMM</name>
<feature type="transmembrane region" description="Helical" evidence="1">
    <location>
        <begin position="12"/>
        <end position="30"/>
    </location>
</feature>
<evidence type="ECO:0000256" key="1">
    <source>
        <dbReference type="SAM" id="Phobius"/>
    </source>
</evidence>
<organism evidence="2 3">
    <name type="scientific">Lysobacter cavernae</name>
    <dbReference type="NCBI Taxonomy" id="1685901"/>
    <lineage>
        <taxon>Bacteria</taxon>
        <taxon>Pseudomonadati</taxon>
        <taxon>Pseudomonadota</taxon>
        <taxon>Gammaproteobacteria</taxon>
        <taxon>Lysobacterales</taxon>
        <taxon>Lysobacteraceae</taxon>
        <taxon>Lysobacter</taxon>
    </lineage>
</organism>
<accession>A0ABV7RPL4</accession>
<gene>
    <name evidence="2" type="ORF">ACFOLC_09815</name>
</gene>
<keyword evidence="1" id="KW-0812">Transmembrane</keyword>
<evidence type="ECO:0000313" key="2">
    <source>
        <dbReference type="EMBL" id="MFC3551305.1"/>
    </source>
</evidence>
<keyword evidence="1" id="KW-1133">Transmembrane helix</keyword>